<evidence type="ECO:0000313" key="1">
    <source>
        <dbReference type="EMBL" id="GLK12212.1"/>
    </source>
</evidence>
<keyword evidence="2" id="KW-1185">Reference proteome</keyword>
<dbReference type="EMBL" id="BSEV01000015">
    <property type="protein sequence ID" value="GLK12212.1"/>
    <property type="molecule type" value="Genomic_DNA"/>
</dbReference>
<gene>
    <name evidence="1" type="ORF">GCM10017600_56210</name>
</gene>
<evidence type="ECO:0000313" key="2">
    <source>
        <dbReference type="Proteomes" id="UP001143474"/>
    </source>
</evidence>
<name>A0A9W6I511_9ACTN</name>
<comment type="caution">
    <text evidence="1">The sequence shown here is derived from an EMBL/GenBank/DDBJ whole genome shotgun (WGS) entry which is preliminary data.</text>
</comment>
<accession>A0A9W6I511</accession>
<dbReference type="Proteomes" id="UP001143474">
    <property type="component" value="Unassembled WGS sequence"/>
</dbReference>
<proteinExistence type="predicted"/>
<sequence>MSFLRDCMVYEGLDIEMEARLFLAANQDRKPVKPYDNFNVAITAKDPLATRVRREVQSCGLEVAPGTSTNRVGAVQALMAIGTRRDGLVVKVLQTAERAWGREAASWDNMMLRALSMVIHENWDRIDYRRLVKTLEKQSVGRWKSVAIPGSTGGEGSSSRSTPLAAHIITSYNGRLGREKMLTLAAAAAS</sequence>
<protein>
    <submittedName>
        <fullName evidence="1">Uncharacterized protein</fullName>
    </submittedName>
</protein>
<organism evidence="1 2">
    <name type="scientific">Streptosporangium carneum</name>
    <dbReference type="NCBI Taxonomy" id="47481"/>
    <lineage>
        <taxon>Bacteria</taxon>
        <taxon>Bacillati</taxon>
        <taxon>Actinomycetota</taxon>
        <taxon>Actinomycetes</taxon>
        <taxon>Streptosporangiales</taxon>
        <taxon>Streptosporangiaceae</taxon>
        <taxon>Streptosporangium</taxon>
    </lineage>
</organism>
<reference evidence="1" key="1">
    <citation type="journal article" date="2014" name="Int. J. Syst. Evol. Microbiol.">
        <title>Complete genome sequence of Corynebacterium casei LMG S-19264T (=DSM 44701T), isolated from a smear-ripened cheese.</title>
        <authorList>
            <consortium name="US DOE Joint Genome Institute (JGI-PGF)"/>
            <person name="Walter F."/>
            <person name="Albersmeier A."/>
            <person name="Kalinowski J."/>
            <person name="Ruckert C."/>
        </authorList>
    </citation>
    <scope>NUCLEOTIDE SEQUENCE</scope>
    <source>
        <strain evidence="1">VKM Ac-2007</strain>
    </source>
</reference>
<dbReference type="AlphaFoldDB" id="A0A9W6I511"/>
<reference evidence="1" key="2">
    <citation type="submission" date="2023-01" db="EMBL/GenBank/DDBJ databases">
        <authorList>
            <person name="Sun Q."/>
            <person name="Evtushenko L."/>
        </authorList>
    </citation>
    <scope>NUCLEOTIDE SEQUENCE</scope>
    <source>
        <strain evidence="1">VKM Ac-2007</strain>
    </source>
</reference>